<comment type="subcellular location">
    <subcellularLocation>
        <location evidence="1">Cell membrane</location>
        <topology evidence="1">Multi-pass membrane protein</topology>
    </subcellularLocation>
</comment>
<evidence type="ECO:0000313" key="7">
    <source>
        <dbReference type="EMBL" id="SMO45055.1"/>
    </source>
</evidence>
<dbReference type="GO" id="GO:0005886">
    <property type="term" value="C:plasma membrane"/>
    <property type="evidence" value="ECO:0007669"/>
    <property type="project" value="UniProtKB-SubCell"/>
</dbReference>
<dbReference type="PANTHER" id="PTHR30213">
    <property type="entry name" value="INNER MEMBRANE PROTEIN YHJD"/>
    <property type="match status" value="1"/>
</dbReference>
<accession>A0A521BD70</accession>
<keyword evidence="5 6" id="KW-0472">Membrane</keyword>
<dbReference type="Proteomes" id="UP000319040">
    <property type="component" value="Unassembled WGS sequence"/>
</dbReference>
<sequence length="435" mass="49513">MKESFSKIIQYLTEDMWRIQKVELSRPHSIIINILRILYLSVKGFIKDKCQQKASALTFYSLMSVVPLMALLYGIALGFGFDETLKQELSNRMVGQKEVLEYILRLAEMYIKSTKSGIIIGVGLVILFWSVMQMLGNIEQSFNDIWEVKRARNFARRFTDYIALVLVALLFLISSSSMIVFVSSTFNDYSALSYFGRIVSSTLPYVLICIVFTMLILIMPNTKVNFLSALVGGVVAGVLFQVLQYYFIHFMVGVSRYNAIYGSFAALPLFLIWMQSSWLIVMFGAEISFSVQNVNSYEFEIDTKNASAEYKKLVALLVSYNAVKRFEAGKEPLTPMELSVELKLPIRLLNEILFELVKCKVLVEVSGDANEPATFQPALDINRLQVSTVLNMIEEHGSENLHFEETEGLIKVKKVADHFKQLRDKSEKNVLLKDL</sequence>
<evidence type="ECO:0000256" key="3">
    <source>
        <dbReference type="ARBA" id="ARBA00022692"/>
    </source>
</evidence>
<feature type="transmembrane region" description="Helical" evidence="6">
    <location>
        <begin position="158"/>
        <end position="182"/>
    </location>
</feature>
<feature type="transmembrane region" description="Helical" evidence="6">
    <location>
        <begin position="118"/>
        <end position="138"/>
    </location>
</feature>
<dbReference type="PANTHER" id="PTHR30213:SF0">
    <property type="entry name" value="UPF0761 MEMBRANE PROTEIN YIHY"/>
    <property type="match status" value="1"/>
</dbReference>
<evidence type="ECO:0000313" key="8">
    <source>
        <dbReference type="Proteomes" id="UP000319040"/>
    </source>
</evidence>
<keyword evidence="8" id="KW-1185">Reference proteome</keyword>
<keyword evidence="4 6" id="KW-1133">Transmembrane helix</keyword>
<evidence type="ECO:0000256" key="1">
    <source>
        <dbReference type="ARBA" id="ARBA00004651"/>
    </source>
</evidence>
<keyword evidence="2" id="KW-1003">Cell membrane</keyword>
<organism evidence="7 8">
    <name type="scientific">Saccharicrinis carchari</name>
    <dbReference type="NCBI Taxonomy" id="1168039"/>
    <lineage>
        <taxon>Bacteria</taxon>
        <taxon>Pseudomonadati</taxon>
        <taxon>Bacteroidota</taxon>
        <taxon>Bacteroidia</taxon>
        <taxon>Marinilabiliales</taxon>
        <taxon>Marinilabiliaceae</taxon>
        <taxon>Saccharicrinis</taxon>
    </lineage>
</organism>
<gene>
    <name evidence="7" type="ORF">SAMN06265379_101875</name>
</gene>
<evidence type="ECO:0000256" key="4">
    <source>
        <dbReference type="ARBA" id="ARBA00022989"/>
    </source>
</evidence>
<name>A0A521BD70_SACCC</name>
<feature type="transmembrane region" description="Helical" evidence="6">
    <location>
        <begin position="226"/>
        <end position="247"/>
    </location>
</feature>
<evidence type="ECO:0000256" key="2">
    <source>
        <dbReference type="ARBA" id="ARBA00022475"/>
    </source>
</evidence>
<dbReference type="NCBIfam" id="TIGR00765">
    <property type="entry name" value="yihY_not_rbn"/>
    <property type="match status" value="1"/>
</dbReference>
<protein>
    <submittedName>
        <fullName evidence="7">tRNA-processing RNAse BN</fullName>
    </submittedName>
</protein>
<dbReference type="InterPro" id="IPR017039">
    <property type="entry name" value="Virul_fac_BrkB"/>
</dbReference>
<evidence type="ECO:0000256" key="5">
    <source>
        <dbReference type="ARBA" id="ARBA00023136"/>
    </source>
</evidence>
<proteinExistence type="predicted"/>
<keyword evidence="3 6" id="KW-0812">Transmembrane</keyword>
<feature type="transmembrane region" description="Helical" evidence="6">
    <location>
        <begin position="259"/>
        <end position="281"/>
    </location>
</feature>
<dbReference type="AlphaFoldDB" id="A0A521BD70"/>
<feature type="transmembrane region" description="Helical" evidence="6">
    <location>
        <begin position="58"/>
        <end position="81"/>
    </location>
</feature>
<reference evidence="7 8" key="1">
    <citation type="submission" date="2017-05" db="EMBL/GenBank/DDBJ databases">
        <authorList>
            <person name="Varghese N."/>
            <person name="Submissions S."/>
        </authorList>
    </citation>
    <scope>NUCLEOTIDE SEQUENCE [LARGE SCALE GENOMIC DNA]</scope>
    <source>
        <strain evidence="7 8">DSM 27040</strain>
    </source>
</reference>
<feature type="transmembrane region" description="Helical" evidence="6">
    <location>
        <begin position="202"/>
        <end position="219"/>
    </location>
</feature>
<evidence type="ECO:0000256" key="6">
    <source>
        <dbReference type="SAM" id="Phobius"/>
    </source>
</evidence>
<dbReference type="OrthoDB" id="9808671at2"/>
<dbReference type="Pfam" id="PF03631">
    <property type="entry name" value="Virul_fac_BrkB"/>
    <property type="match status" value="1"/>
</dbReference>
<dbReference type="EMBL" id="FXTB01000001">
    <property type="protein sequence ID" value="SMO45055.1"/>
    <property type="molecule type" value="Genomic_DNA"/>
</dbReference>
<dbReference type="RefSeq" id="WP_142532199.1">
    <property type="nucleotide sequence ID" value="NZ_FXTB01000001.1"/>
</dbReference>